<dbReference type="Proteomes" id="UP000199612">
    <property type="component" value="Unassembled WGS sequence"/>
</dbReference>
<keyword evidence="3" id="KW-1185">Reference proteome</keyword>
<gene>
    <name evidence="2" type="ORF">SAMN04488102_11116</name>
</gene>
<dbReference type="InterPro" id="IPR051908">
    <property type="entry name" value="Ribosomal_N-acetyltransferase"/>
</dbReference>
<dbReference type="RefSeq" id="WP_091530951.1">
    <property type="nucleotide sequence ID" value="NZ_FOLT01000011.1"/>
</dbReference>
<organism evidence="2 3">
    <name type="scientific">Alkalibacterium subtropicum</name>
    <dbReference type="NCBI Taxonomy" id="753702"/>
    <lineage>
        <taxon>Bacteria</taxon>
        <taxon>Bacillati</taxon>
        <taxon>Bacillota</taxon>
        <taxon>Bacilli</taxon>
        <taxon>Lactobacillales</taxon>
        <taxon>Carnobacteriaceae</taxon>
        <taxon>Alkalibacterium</taxon>
    </lineage>
</organism>
<dbReference type="GO" id="GO:0005737">
    <property type="term" value="C:cytoplasm"/>
    <property type="evidence" value="ECO:0007669"/>
    <property type="project" value="TreeGrafter"/>
</dbReference>
<name>A0A1I1KAA2_9LACT</name>
<accession>A0A1I1KAA2</accession>
<sequence length="189" mass="21983">MFTQKIDEEIALKLKEYQDTQKMFALIDASRKQLSQWMTWVDEVRSPEDVEKVTRRQLLQFVKKEAMHFVILYRDEVAGEISLKEIDWTIQSGEIGYWLGSAYTGKGIMARAVKSMLAYAFEELALHKVEIWAAEENAKSRRIPERLGFVQEGTRRDDELIGGKYITMIIYGMLENEWHQAKAKGNKEG</sequence>
<dbReference type="PANTHER" id="PTHR43441:SF12">
    <property type="entry name" value="RIBOSOMAL N-ACETYLTRANSFERASE YDAF-RELATED"/>
    <property type="match status" value="1"/>
</dbReference>
<keyword evidence="2" id="KW-0808">Transferase</keyword>
<dbReference type="AlphaFoldDB" id="A0A1I1KAA2"/>
<dbReference type="EMBL" id="FOLT01000011">
    <property type="protein sequence ID" value="SFC57252.1"/>
    <property type="molecule type" value="Genomic_DNA"/>
</dbReference>
<dbReference type="Gene3D" id="3.40.630.30">
    <property type="match status" value="1"/>
</dbReference>
<dbReference type="InterPro" id="IPR000182">
    <property type="entry name" value="GNAT_dom"/>
</dbReference>
<dbReference type="InterPro" id="IPR016181">
    <property type="entry name" value="Acyl_CoA_acyltransferase"/>
</dbReference>
<dbReference type="Pfam" id="PF13302">
    <property type="entry name" value="Acetyltransf_3"/>
    <property type="match status" value="1"/>
</dbReference>
<dbReference type="PROSITE" id="PS51186">
    <property type="entry name" value="GNAT"/>
    <property type="match status" value="1"/>
</dbReference>
<dbReference type="GO" id="GO:1990189">
    <property type="term" value="F:protein N-terminal-serine acetyltransferase activity"/>
    <property type="evidence" value="ECO:0007669"/>
    <property type="project" value="TreeGrafter"/>
</dbReference>
<dbReference type="SUPFAM" id="SSF55729">
    <property type="entry name" value="Acyl-CoA N-acyltransferases (Nat)"/>
    <property type="match status" value="1"/>
</dbReference>
<evidence type="ECO:0000313" key="3">
    <source>
        <dbReference type="Proteomes" id="UP000199612"/>
    </source>
</evidence>
<dbReference type="GO" id="GO:0008999">
    <property type="term" value="F:protein-N-terminal-alanine acetyltransferase activity"/>
    <property type="evidence" value="ECO:0007669"/>
    <property type="project" value="TreeGrafter"/>
</dbReference>
<evidence type="ECO:0000313" key="2">
    <source>
        <dbReference type="EMBL" id="SFC57252.1"/>
    </source>
</evidence>
<reference evidence="3" key="1">
    <citation type="submission" date="2016-10" db="EMBL/GenBank/DDBJ databases">
        <authorList>
            <person name="Varghese N."/>
            <person name="Submissions S."/>
        </authorList>
    </citation>
    <scope>NUCLEOTIDE SEQUENCE [LARGE SCALE GENOMIC DNA]</scope>
    <source>
        <strain evidence="3">DSM 23664</strain>
    </source>
</reference>
<dbReference type="OrthoDB" id="9784707at2"/>
<dbReference type="STRING" id="753702.SAMN04488102_11116"/>
<proteinExistence type="predicted"/>
<protein>
    <submittedName>
        <fullName evidence="2">Ribosomal-protein-serine acetyltransferase</fullName>
    </submittedName>
</protein>
<dbReference type="PANTHER" id="PTHR43441">
    <property type="entry name" value="RIBOSOMAL-PROTEIN-SERINE ACETYLTRANSFERASE"/>
    <property type="match status" value="1"/>
</dbReference>
<feature type="domain" description="N-acetyltransferase" evidence="1">
    <location>
        <begin position="24"/>
        <end position="171"/>
    </location>
</feature>
<evidence type="ECO:0000259" key="1">
    <source>
        <dbReference type="PROSITE" id="PS51186"/>
    </source>
</evidence>